<name>A0ABP3E261_9PSEU</name>
<evidence type="ECO:0000256" key="1">
    <source>
        <dbReference type="ARBA" id="ARBA00022679"/>
    </source>
</evidence>
<reference evidence="7" key="1">
    <citation type="journal article" date="2019" name="Int. J. Syst. Evol. Microbiol.">
        <title>The Global Catalogue of Microorganisms (GCM) 10K type strain sequencing project: providing services to taxonomists for standard genome sequencing and annotation.</title>
        <authorList>
            <consortium name="The Broad Institute Genomics Platform"/>
            <consortium name="The Broad Institute Genome Sequencing Center for Infectious Disease"/>
            <person name="Wu L."/>
            <person name="Ma J."/>
        </authorList>
    </citation>
    <scope>NUCLEOTIDE SEQUENCE [LARGE SCALE GENOMIC DNA]</scope>
    <source>
        <strain evidence="7">JCM 3380</strain>
    </source>
</reference>
<dbReference type="Pfam" id="PF13185">
    <property type="entry name" value="GAF_2"/>
    <property type="match status" value="1"/>
</dbReference>
<evidence type="ECO:0000313" key="6">
    <source>
        <dbReference type="EMBL" id="GAA0250259.1"/>
    </source>
</evidence>
<proteinExistence type="predicted"/>
<dbReference type="Proteomes" id="UP001500416">
    <property type="component" value="Unassembled WGS sequence"/>
</dbReference>
<dbReference type="InterPro" id="IPR029016">
    <property type="entry name" value="GAF-like_dom_sf"/>
</dbReference>
<dbReference type="Gene3D" id="1.10.10.10">
    <property type="entry name" value="Winged helix-like DNA-binding domain superfamily/Winged helix DNA-binding domain"/>
    <property type="match status" value="1"/>
</dbReference>
<gene>
    <name evidence="6" type="ORF">GCM10010492_58020</name>
</gene>
<evidence type="ECO:0000256" key="4">
    <source>
        <dbReference type="ARBA" id="ARBA00023163"/>
    </source>
</evidence>
<keyword evidence="2" id="KW-0418">Kinase</keyword>
<sequence>MSGVREQRMMRSLVELADVLAAGADVVEFLRAVSEHCAGVLDADAVGVLLADGAGGLAVQAVNQERWALHDLLDARDGPALTCFRTGEPAAWSSATATPGSRFAALAGEAGFTSAQAAPMRLREWTVGVVGVFGRAGPLAAEAASLTQHFADMASIGIPHVRPVTDPDRVGEQVRTVARDRVVVEQAKGVLAQRRGIGVVEAFAELRAWSRHHRVPVVEVARAVLDGPPAIADLVRRRDG</sequence>
<evidence type="ECO:0000259" key="5">
    <source>
        <dbReference type="PROSITE" id="PS50921"/>
    </source>
</evidence>
<comment type="caution">
    <text evidence="6">The sequence shown here is derived from an EMBL/GenBank/DDBJ whole genome shotgun (WGS) entry which is preliminary data.</text>
</comment>
<keyword evidence="3" id="KW-0805">Transcription regulation</keyword>
<evidence type="ECO:0000256" key="2">
    <source>
        <dbReference type="ARBA" id="ARBA00022777"/>
    </source>
</evidence>
<dbReference type="PROSITE" id="PS50921">
    <property type="entry name" value="ANTAR"/>
    <property type="match status" value="1"/>
</dbReference>
<dbReference type="InterPro" id="IPR003018">
    <property type="entry name" value="GAF"/>
</dbReference>
<dbReference type="SUPFAM" id="SSF55781">
    <property type="entry name" value="GAF domain-like"/>
    <property type="match status" value="1"/>
</dbReference>
<dbReference type="Pfam" id="PF03861">
    <property type="entry name" value="ANTAR"/>
    <property type="match status" value="1"/>
</dbReference>
<dbReference type="Gene3D" id="3.30.450.40">
    <property type="match status" value="1"/>
</dbReference>
<dbReference type="EMBL" id="BAAABU010000018">
    <property type="protein sequence ID" value="GAA0250259.1"/>
    <property type="molecule type" value="Genomic_DNA"/>
</dbReference>
<accession>A0ABP3E261</accession>
<dbReference type="SUPFAM" id="SSF52172">
    <property type="entry name" value="CheY-like"/>
    <property type="match status" value="1"/>
</dbReference>
<keyword evidence="4" id="KW-0804">Transcription</keyword>
<protein>
    <submittedName>
        <fullName evidence="6">GAF and ANTAR domain-containing protein</fullName>
    </submittedName>
</protein>
<keyword evidence="7" id="KW-1185">Reference proteome</keyword>
<dbReference type="InterPro" id="IPR011006">
    <property type="entry name" value="CheY-like_superfamily"/>
</dbReference>
<evidence type="ECO:0000313" key="7">
    <source>
        <dbReference type="Proteomes" id="UP001500416"/>
    </source>
</evidence>
<dbReference type="InterPro" id="IPR005561">
    <property type="entry name" value="ANTAR"/>
</dbReference>
<feature type="domain" description="ANTAR" evidence="5">
    <location>
        <begin position="164"/>
        <end position="225"/>
    </location>
</feature>
<dbReference type="SMART" id="SM01012">
    <property type="entry name" value="ANTAR"/>
    <property type="match status" value="1"/>
</dbReference>
<evidence type="ECO:0000256" key="3">
    <source>
        <dbReference type="ARBA" id="ARBA00023015"/>
    </source>
</evidence>
<dbReference type="InterPro" id="IPR036388">
    <property type="entry name" value="WH-like_DNA-bd_sf"/>
</dbReference>
<organism evidence="6 7">
    <name type="scientific">Saccharothrix mutabilis subsp. mutabilis</name>
    <dbReference type="NCBI Taxonomy" id="66855"/>
    <lineage>
        <taxon>Bacteria</taxon>
        <taxon>Bacillati</taxon>
        <taxon>Actinomycetota</taxon>
        <taxon>Actinomycetes</taxon>
        <taxon>Pseudonocardiales</taxon>
        <taxon>Pseudonocardiaceae</taxon>
        <taxon>Saccharothrix</taxon>
    </lineage>
</organism>
<keyword evidence="1" id="KW-0808">Transferase</keyword>